<proteinExistence type="predicted"/>
<reference evidence="3" key="1">
    <citation type="journal article" date="2019" name="Sci. Rep.">
        <title>Draft genome of Tanacetum cinerariifolium, the natural source of mosquito coil.</title>
        <authorList>
            <person name="Yamashiro T."/>
            <person name="Shiraishi A."/>
            <person name="Satake H."/>
            <person name="Nakayama K."/>
        </authorList>
    </citation>
    <scope>NUCLEOTIDE SEQUENCE</scope>
</reference>
<feature type="domain" description="Chromo" evidence="2">
    <location>
        <begin position="27"/>
        <end position="87"/>
    </location>
</feature>
<dbReference type="InterPro" id="IPR000953">
    <property type="entry name" value="Chromo/chromo_shadow_dom"/>
</dbReference>
<feature type="region of interest" description="Disordered" evidence="1">
    <location>
        <begin position="72"/>
        <end position="117"/>
    </location>
</feature>
<dbReference type="EMBL" id="BKCJ011014648">
    <property type="protein sequence ID" value="GFC67242.1"/>
    <property type="molecule type" value="Genomic_DNA"/>
</dbReference>
<feature type="compositionally biased region" description="Basic and acidic residues" evidence="1">
    <location>
        <begin position="72"/>
        <end position="87"/>
    </location>
</feature>
<gene>
    <name evidence="3" type="ORF">Tci_839212</name>
</gene>
<protein>
    <recommendedName>
        <fullName evidence="2">Chromo domain-containing protein</fullName>
    </recommendedName>
</protein>
<evidence type="ECO:0000313" key="3">
    <source>
        <dbReference type="EMBL" id="GFC67242.1"/>
    </source>
</evidence>
<dbReference type="Pfam" id="PF00385">
    <property type="entry name" value="Chromo"/>
    <property type="match status" value="1"/>
</dbReference>
<comment type="caution">
    <text evidence="3">The sequence shown here is derived from an EMBL/GenBank/DDBJ whole genome shotgun (WGS) entry which is preliminary data.</text>
</comment>
<sequence>MYVREATTIHDYTPGSNPTASIDASLAEHQRILEQRNSGNKKEVLIQWKNQEVSDATWEDLQEITIQFPEFVRHEDESAVEREEIDTSHPATQAQPSTAQQDPRPKRVIRKPNRFLD</sequence>
<dbReference type="InterPro" id="IPR016197">
    <property type="entry name" value="Chromo-like_dom_sf"/>
</dbReference>
<dbReference type="Gene3D" id="2.40.50.40">
    <property type="match status" value="1"/>
</dbReference>
<feature type="compositionally biased region" description="Basic residues" evidence="1">
    <location>
        <begin position="106"/>
        <end position="117"/>
    </location>
</feature>
<organism evidence="3">
    <name type="scientific">Tanacetum cinerariifolium</name>
    <name type="common">Dalmatian daisy</name>
    <name type="synonym">Chrysanthemum cinerariifolium</name>
    <dbReference type="NCBI Taxonomy" id="118510"/>
    <lineage>
        <taxon>Eukaryota</taxon>
        <taxon>Viridiplantae</taxon>
        <taxon>Streptophyta</taxon>
        <taxon>Embryophyta</taxon>
        <taxon>Tracheophyta</taxon>
        <taxon>Spermatophyta</taxon>
        <taxon>Magnoliopsida</taxon>
        <taxon>eudicotyledons</taxon>
        <taxon>Gunneridae</taxon>
        <taxon>Pentapetalae</taxon>
        <taxon>asterids</taxon>
        <taxon>campanulids</taxon>
        <taxon>Asterales</taxon>
        <taxon>Asteraceae</taxon>
        <taxon>Asteroideae</taxon>
        <taxon>Anthemideae</taxon>
        <taxon>Anthemidinae</taxon>
        <taxon>Tanacetum</taxon>
    </lineage>
</organism>
<dbReference type="AlphaFoldDB" id="A0A699QDF7"/>
<evidence type="ECO:0000259" key="2">
    <source>
        <dbReference type="PROSITE" id="PS50013"/>
    </source>
</evidence>
<feature type="compositionally biased region" description="Low complexity" evidence="1">
    <location>
        <begin position="90"/>
        <end position="101"/>
    </location>
</feature>
<accession>A0A699QDF7</accession>
<dbReference type="PROSITE" id="PS50013">
    <property type="entry name" value="CHROMO_2"/>
    <property type="match status" value="1"/>
</dbReference>
<evidence type="ECO:0000256" key="1">
    <source>
        <dbReference type="SAM" id="MobiDB-lite"/>
    </source>
</evidence>
<name>A0A699QDF7_TANCI</name>
<feature type="region of interest" description="Disordered" evidence="1">
    <location>
        <begin position="1"/>
        <end position="20"/>
    </location>
</feature>
<dbReference type="InterPro" id="IPR023780">
    <property type="entry name" value="Chromo_domain"/>
</dbReference>
<dbReference type="SUPFAM" id="SSF54160">
    <property type="entry name" value="Chromo domain-like"/>
    <property type="match status" value="1"/>
</dbReference>